<dbReference type="EC" id="5.3.3.2" evidence="3"/>
<dbReference type="AlphaFoldDB" id="A0A562SXB7"/>
<protein>
    <recommendedName>
        <fullName evidence="3">isopentenyl-diphosphate Delta-isomerase</fullName>
        <ecNumber evidence="3">5.3.3.2</ecNumber>
    </recommendedName>
</protein>
<comment type="similarity">
    <text evidence="2">Belongs to the IPP isomerase type 1 family.</text>
</comment>
<dbReference type="InterPro" id="IPR015797">
    <property type="entry name" value="NUDIX_hydrolase-like_dom_sf"/>
</dbReference>
<evidence type="ECO:0000256" key="6">
    <source>
        <dbReference type="PIRSR" id="PIRSR018427-1"/>
    </source>
</evidence>
<feature type="active site" evidence="6">
    <location>
        <position position="66"/>
    </location>
</feature>
<dbReference type="RefSeq" id="WP_208995152.1">
    <property type="nucleotide sequence ID" value="NZ_SMLY01000083.1"/>
</dbReference>
<dbReference type="GO" id="GO:0009240">
    <property type="term" value="P:isopentenyl diphosphate biosynthetic process"/>
    <property type="evidence" value="ECO:0007669"/>
    <property type="project" value="TreeGrafter"/>
</dbReference>
<dbReference type="GO" id="GO:0004452">
    <property type="term" value="F:isopentenyl-diphosphate delta-isomerase activity"/>
    <property type="evidence" value="ECO:0007669"/>
    <property type="project" value="UniProtKB-EC"/>
</dbReference>
<dbReference type="PANTHER" id="PTHR10885:SF0">
    <property type="entry name" value="ISOPENTENYL-DIPHOSPHATE DELTA-ISOMERASE"/>
    <property type="match status" value="1"/>
</dbReference>
<feature type="domain" description="Nudix hydrolase" evidence="7">
    <location>
        <begin position="30"/>
        <end position="164"/>
    </location>
</feature>
<dbReference type="InterPro" id="IPR011876">
    <property type="entry name" value="IsopentenylPP_isomerase_typ1"/>
</dbReference>
<dbReference type="InterPro" id="IPR000086">
    <property type="entry name" value="NUDIX_hydrolase_dom"/>
</dbReference>
<dbReference type="Pfam" id="PF00293">
    <property type="entry name" value="NUDIX"/>
    <property type="match status" value="1"/>
</dbReference>
<dbReference type="UniPathway" id="UPA00059">
    <property type="reaction ID" value="UER00104"/>
</dbReference>
<gene>
    <name evidence="8" type="ORF">JM93_02662</name>
</gene>
<dbReference type="PANTHER" id="PTHR10885">
    <property type="entry name" value="ISOPENTENYL-DIPHOSPHATE DELTA-ISOMERASE"/>
    <property type="match status" value="1"/>
</dbReference>
<dbReference type="Gene3D" id="3.90.79.10">
    <property type="entry name" value="Nucleoside Triphosphate Pyrophosphohydrolase"/>
    <property type="match status" value="1"/>
</dbReference>
<sequence length="174" mass="20037">MTHQPIIIPAIASDGSLYPVEKLQAHREALFHMAVSVFVFDGPLLLIQRRAIGKYHCGSQWANTCCSHPHWNEDHKICAERRLKEELGFTVPLTEQRVFEYSADVGSDLHEHEQVTMFTADVNRASLDIVPNPEEVSEIRWVGANDLRDEIARSPAHFTPWFRIYMDEFPDFSF</sequence>
<keyword evidence="5 8" id="KW-0413">Isomerase</keyword>
<keyword evidence="9" id="KW-1185">Reference proteome</keyword>
<reference evidence="8 9" key="1">
    <citation type="submission" date="2019-07" db="EMBL/GenBank/DDBJ databases">
        <title>Genomic Encyclopedia of Archaeal and Bacterial Type Strains, Phase II (KMG-II): from individual species to whole genera.</title>
        <authorList>
            <person name="Goeker M."/>
        </authorList>
    </citation>
    <scope>NUCLEOTIDE SEQUENCE [LARGE SCALE GENOMIC DNA]</scope>
    <source>
        <strain evidence="8 9">ATCC BAA-252</strain>
    </source>
</reference>
<evidence type="ECO:0000256" key="4">
    <source>
        <dbReference type="ARBA" id="ARBA00023229"/>
    </source>
</evidence>
<comment type="pathway">
    <text evidence="1">Isoprenoid biosynthesis; dimethylallyl diphosphate biosynthesis; dimethylallyl diphosphate from isopentenyl diphosphate: step 1/1.</text>
</comment>
<dbReference type="GO" id="GO:0050992">
    <property type="term" value="P:dimethylallyl diphosphate biosynthetic process"/>
    <property type="evidence" value="ECO:0007669"/>
    <property type="project" value="UniProtKB-UniPathway"/>
</dbReference>
<name>A0A562SXB7_9HYPH</name>
<evidence type="ECO:0000313" key="9">
    <source>
        <dbReference type="Proteomes" id="UP000320593"/>
    </source>
</evidence>
<evidence type="ECO:0000259" key="7">
    <source>
        <dbReference type="PROSITE" id="PS51462"/>
    </source>
</evidence>
<dbReference type="Proteomes" id="UP000320593">
    <property type="component" value="Unassembled WGS sequence"/>
</dbReference>
<evidence type="ECO:0000256" key="5">
    <source>
        <dbReference type="ARBA" id="ARBA00023235"/>
    </source>
</evidence>
<evidence type="ECO:0000313" key="8">
    <source>
        <dbReference type="EMBL" id="TWI85955.1"/>
    </source>
</evidence>
<dbReference type="GO" id="GO:0005737">
    <property type="term" value="C:cytoplasm"/>
    <property type="evidence" value="ECO:0007669"/>
    <property type="project" value="TreeGrafter"/>
</dbReference>
<dbReference type="SUPFAM" id="SSF55811">
    <property type="entry name" value="Nudix"/>
    <property type="match status" value="1"/>
</dbReference>
<organism evidence="8 9">
    <name type="scientific">Roseibium hamelinense</name>
    <dbReference type="NCBI Taxonomy" id="150831"/>
    <lineage>
        <taxon>Bacteria</taxon>
        <taxon>Pseudomonadati</taxon>
        <taxon>Pseudomonadota</taxon>
        <taxon>Alphaproteobacteria</taxon>
        <taxon>Hyphomicrobiales</taxon>
        <taxon>Stappiaceae</taxon>
        <taxon>Roseibium</taxon>
    </lineage>
</organism>
<proteinExistence type="inferred from homology"/>
<evidence type="ECO:0000256" key="3">
    <source>
        <dbReference type="ARBA" id="ARBA00012057"/>
    </source>
</evidence>
<dbReference type="PROSITE" id="PS51462">
    <property type="entry name" value="NUDIX"/>
    <property type="match status" value="1"/>
</dbReference>
<evidence type="ECO:0000256" key="2">
    <source>
        <dbReference type="ARBA" id="ARBA00007579"/>
    </source>
</evidence>
<feature type="active site" evidence="6">
    <location>
        <position position="113"/>
    </location>
</feature>
<accession>A0A562SXB7</accession>
<comment type="caution">
    <text evidence="8">The sequence shown here is derived from an EMBL/GenBank/DDBJ whole genome shotgun (WGS) entry which is preliminary data.</text>
</comment>
<keyword evidence="4" id="KW-0414">Isoprene biosynthesis</keyword>
<dbReference type="PIRSF" id="PIRSF018427">
    <property type="entry name" value="Isopntndiph_ism"/>
    <property type="match status" value="1"/>
</dbReference>
<dbReference type="EMBL" id="VLLF01000006">
    <property type="protein sequence ID" value="TWI85955.1"/>
    <property type="molecule type" value="Genomic_DNA"/>
</dbReference>
<evidence type="ECO:0000256" key="1">
    <source>
        <dbReference type="ARBA" id="ARBA00004826"/>
    </source>
</evidence>
<dbReference type="CDD" id="cd02885">
    <property type="entry name" value="NUDIX_IPP_Isomerase"/>
    <property type="match status" value="1"/>
</dbReference>